<proteinExistence type="inferred from homology"/>
<dbReference type="InterPro" id="IPR050203">
    <property type="entry name" value="Trp-tRNA_synthetase"/>
</dbReference>
<evidence type="ECO:0000256" key="9">
    <source>
        <dbReference type="ARBA" id="ARBA00030268"/>
    </source>
</evidence>
<evidence type="ECO:0000256" key="12">
    <source>
        <dbReference type="ARBA" id="ARBA00069760"/>
    </source>
</evidence>
<dbReference type="SUPFAM" id="SSF52374">
    <property type="entry name" value="Nucleotidylyl transferase"/>
    <property type="match status" value="1"/>
</dbReference>
<dbReference type="PANTHER" id="PTHR43766:SF1">
    <property type="entry name" value="TRYPTOPHAN--TRNA LIGASE, MITOCHONDRIAL"/>
    <property type="match status" value="1"/>
</dbReference>
<dbReference type="InterPro" id="IPR002306">
    <property type="entry name" value="Trp-tRNA-ligase"/>
</dbReference>
<evidence type="ECO:0000256" key="3">
    <source>
        <dbReference type="ARBA" id="ARBA00013161"/>
    </source>
</evidence>
<evidence type="ECO:0000313" key="16">
    <source>
        <dbReference type="EMBL" id="MPC10077.1"/>
    </source>
</evidence>
<dbReference type="CDD" id="cd00806">
    <property type="entry name" value="TrpRS_core"/>
    <property type="match status" value="1"/>
</dbReference>
<keyword evidence="17" id="KW-1185">Reference proteome</keyword>
<comment type="subcellular location">
    <subcellularLocation>
        <location evidence="1">Mitochondrion matrix</location>
    </subcellularLocation>
</comment>
<evidence type="ECO:0000256" key="11">
    <source>
        <dbReference type="ARBA" id="ARBA00059972"/>
    </source>
</evidence>
<dbReference type="PROSITE" id="PS00178">
    <property type="entry name" value="AA_TRNA_LIGASE_I"/>
    <property type="match status" value="1"/>
</dbReference>
<comment type="catalytic activity">
    <reaction evidence="10">
        <text>tRNA(Trp) + L-tryptophan + ATP = L-tryptophyl-tRNA(Trp) + AMP + diphosphate + H(+)</text>
        <dbReference type="Rhea" id="RHEA:24080"/>
        <dbReference type="Rhea" id="RHEA-COMP:9671"/>
        <dbReference type="Rhea" id="RHEA-COMP:9705"/>
        <dbReference type="ChEBI" id="CHEBI:15378"/>
        <dbReference type="ChEBI" id="CHEBI:30616"/>
        <dbReference type="ChEBI" id="CHEBI:33019"/>
        <dbReference type="ChEBI" id="CHEBI:57912"/>
        <dbReference type="ChEBI" id="CHEBI:78442"/>
        <dbReference type="ChEBI" id="CHEBI:78535"/>
        <dbReference type="ChEBI" id="CHEBI:456215"/>
        <dbReference type="EC" id="6.1.1.2"/>
    </reaction>
</comment>
<dbReference type="InterPro" id="IPR024109">
    <property type="entry name" value="Trp-tRNA-ligase_bac-type"/>
</dbReference>
<evidence type="ECO:0000256" key="13">
    <source>
        <dbReference type="ARBA" id="ARBA00080951"/>
    </source>
</evidence>
<gene>
    <name evidence="16" type="primary">Wars2</name>
    <name evidence="16" type="ORF">E2C01_002704</name>
</gene>
<evidence type="ECO:0000256" key="2">
    <source>
        <dbReference type="ARBA" id="ARBA00005594"/>
    </source>
</evidence>
<dbReference type="GO" id="GO:0005759">
    <property type="term" value="C:mitochondrial matrix"/>
    <property type="evidence" value="ECO:0007669"/>
    <property type="project" value="UniProtKB-SubCell"/>
</dbReference>
<dbReference type="NCBIfam" id="TIGR00233">
    <property type="entry name" value="trpS"/>
    <property type="match status" value="1"/>
</dbReference>
<organism evidence="16 17">
    <name type="scientific">Portunus trituberculatus</name>
    <name type="common">Swimming crab</name>
    <name type="synonym">Neptunus trituberculatus</name>
    <dbReference type="NCBI Taxonomy" id="210409"/>
    <lineage>
        <taxon>Eukaryota</taxon>
        <taxon>Metazoa</taxon>
        <taxon>Ecdysozoa</taxon>
        <taxon>Arthropoda</taxon>
        <taxon>Crustacea</taxon>
        <taxon>Multicrustacea</taxon>
        <taxon>Malacostraca</taxon>
        <taxon>Eumalacostraca</taxon>
        <taxon>Eucarida</taxon>
        <taxon>Decapoda</taxon>
        <taxon>Pleocyemata</taxon>
        <taxon>Brachyura</taxon>
        <taxon>Eubrachyura</taxon>
        <taxon>Portunoidea</taxon>
        <taxon>Portunidae</taxon>
        <taxon>Portuninae</taxon>
        <taxon>Portunus</taxon>
    </lineage>
</organism>
<comment type="function">
    <text evidence="11">Catalyzes the attachment of tryptophan to tRNA(Trp) in a two-step reaction: tryptophan is first activated by ATP to form Trp-AMP and then transferred to the acceptor end of tRNA(Trp).</text>
</comment>
<dbReference type="GO" id="GO:0004830">
    <property type="term" value="F:tryptophan-tRNA ligase activity"/>
    <property type="evidence" value="ECO:0007669"/>
    <property type="project" value="UniProtKB-EC"/>
</dbReference>
<dbReference type="FunFam" id="1.10.240.10:FF:000002">
    <property type="entry name" value="Tryptophan--tRNA ligase"/>
    <property type="match status" value="1"/>
</dbReference>
<dbReference type="OrthoDB" id="15808at2759"/>
<evidence type="ECO:0000256" key="1">
    <source>
        <dbReference type="ARBA" id="ARBA00004305"/>
    </source>
</evidence>
<dbReference type="GO" id="GO:0070183">
    <property type="term" value="P:mitochondrial tryptophanyl-tRNA aminoacylation"/>
    <property type="evidence" value="ECO:0007669"/>
    <property type="project" value="TreeGrafter"/>
</dbReference>
<dbReference type="Proteomes" id="UP000324222">
    <property type="component" value="Unassembled WGS sequence"/>
</dbReference>
<name>A0A5B7CKG1_PORTR</name>
<evidence type="ECO:0000256" key="8">
    <source>
        <dbReference type="ARBA" id="ARBA00023146"/>
    </source>
</evidence>
<dbReference type="PANTHER" id="PTHR43766">
    <property type="entry name" value="TRYPTOPHAN--TRNA LIGASE, MITOCHONDRIAL"/>
    <property type="match status" value="1"/>
</dbReference>
<dbReference type="PRINTS" id="PR01039">
    <property type="entry name" value="TRNASYNTHTRP"/>
</dbReference>
<dbReference type="Gene3D" id="3.40.50.620">
    <property type="entry name" value="HUPs"/>
    <property type="match status" value="1"/>
</dbReference>
<dbReference type="EMBL" id="VSRR010000099">
    <property type="protein sequence ID" value="MPC10077.1"/>
    <property type="molecule type" value="Genomic_DNA"/>
</dbReference>
<evidence type="ECO:0000256" key="4">
    <source>
        <dbReference type="ARBA" id="ARBA00022598"/>
    </source>
</evidence>
<keyword evidence="5 14" id="KW-0547">Nucleotide-binding</keyword>
<protein>
    <recommendedName>
        <fullName evidence="12">Tryptophan--tRNA ligase, mitochondrial</fullName>
        <ecNumber evidence="3">6.1.1.2</ecNumber>
    </recommendedName>
    <alternativeName>
        <fullName evidence="13">(Mt)TrpRS</fullName>
    </alternativeName>
    <alternativeName>
        <fullName evidence="9">Tryptophanyl-tRNA synthetase</fullName>
    </alternativeName>
</protein>
<accession>A0A5B7CKG1</accession>
<dbReference type="InterPro" id="IPR014729">
    <property type="entry name" value="Rossmann-like_a/b/a_fold"/>
</dbReference>
<feature type="region of interest" description="Disordered" evidence="15">
    <location>
        <begin position="297"/>
        <end position="320"/>
    </location>
</feature>
<dbReference type="HAMAP" id="MF_00140_B">
    <property type="entry name" value="Trp_tRNA_synth_B"/>
    <property type="match status" value="1"/>
</dbReference>
<dbReference type="Gene3D" id="1.10.240.10">
    <property type="entry name" value="Tyrosyl-Transfer RNA Synthetase"/>
    <property type="match status" value="1"/>
</dbReference>
<evidence type="ECO:0000256" key="5">
    <source>
        <dbReference type="ARBA" id="ARBA00022741"/>
    </source>
</evidence>
<comment type="similarity">
    <text evidence="2 14">Belongs to the class-I aminoacyl-tRNA synthetase family.</text>
</comment>
<keyword evidence="6 14" id="KW-0067">ATP-binding</keyword>
<dbReference type="AlphaFoldDB" id="A0A5B7CKG1"/>
<dbReference type="Pfam" id="PF00579">
    <property type="entry name" value="tRNA-synt_1b"/>
    <property type="match status" value="1"/>
</dbReference>
<keyword evidence="4 14" id="KW-0436">Ligase</keyword>
<reference evidence="16 17" key="1">
    <citation type="submission" date="2019-05" db="EMBL/GenBank/DDBJ databases">
        <title>Another draft genome of Portunus trituberculatus and its Hox gene families provides insights of decapod evolution.</title>
        <authorList>
            <person name="Jeong J.-H."/>
            <person name="Song I."/>
            <person name="Kim S."/>
            <person name="Choi T."/>
            <person name="Kim D."/>
            <person name="Ryu S."/>
            <person name="Kim W."/>
        </authorList>
    </citation>
    <scope>NUCLEOTIDE SEQUENCE [LARGE SCALE GENOMIC DNA]</scope>
    <source>
        <tissue evidence="16">Muscle</tissue>
    </source>
</reference>
<evidence type="ECO:0000256" key="14">
    <source>
        <dbReference type="RuleBase" id="RU363036"/>
    </source>
</evidence>
<sequence length="440" mass="49508">MHHVSSRKEEKDREEERKKSQMREMFLLHGGSTQVLPVATSLLRHTAAAPPPCRAFSSMKPQPRVSLNHQEVGKYWTSKQASHRWRWSRGFHTNHTAHCQHTSPAHATTRRTIFSGIQPTGELHLGNYLGAVRQWVQLQEGGDDVLFCVVDLHSITLPQDPTTLYSQTLGMTASLLACGIDPSRAVVFQQSRVPEHTQLAWVLGCLTTMARLGHLPQYKEKSAMQKEIPLGLYVYPVLQAADILLYHATHVPVGEDQLQHIQLAADLARIFNNKFGKTFRAPRSLVLGQDAARLRSLRQPTKKMSKSEPDPRSRVALSDPPDVVREKFKKAVTDFTSEVYYDSQERPGVSNLMVIDRAVTGRNFEEIQAASQGLTTAQYKLVLADAVVEHLAPIRQHYNHLLQEPGHLDQILERGAQQARERAANTWSVVRHKVGLLGKL</sequence>
<dbReference type="GO" id="GO:0005524">
    <property type="term" value="F:ATP binding"/>
    <property type="evidence" value="ECO:0007669"/>
    <property type="project" value="UniProtKB-KW"/>
</dbReference>
<keyword evidence="7 14" id="KW-0648">Protein biosynthesis</keyword>
<dbReference type="FunFam" id="3.40.50.620:FF:000082">
    <property type="entry name" value="MSW1p Mitochondrial tryptophanyl-tRNA synthetase"/>
    <property type="match status" value="1"/>
</dbReference>
<evidence type="ECO:0000256" key="7">
    <source>
        <dbReference type="ARBA" id="ARBA00022917"/>
    </source>
</evidence>
<evidence type="ECO:0000313" key="17">
    <source>
        <dbReference type="Proteomes" id="UP000324222"/>
    </source>
</evidence>
<evidence type="ECO:0000256" key="15">
    <source>
        <dbReference type="SAM" id="MobiDB-lite"/>
    </source>
</evidence>
<evidence type="ECO:0000256" key="10">
    <source>
        <dbReference type="ARBA" id="ARBA00049929"/>
    </source>
</evidence>
<dbReference type="InterPro" id="IPR002305">
    <property type="entry name" value="aa-tRNA-synth_Ic"/>
</dbReference>
<evidence type="ECO:0000256" key="6">
    <source>
        <dbReference type="ARBA" id="ARBA00022840"/>
    </source>
</evidence>
<keyword evidence="8 14" id="KW-0030">Aminoacyl-tRNA synthetase</keyword>
<comment type="caution">
    <text evidence="16">The sequence shown here is derived from an EMBL/GenBank/DDBJ whole genome shotgun (WGS) entry which is preliminary data.</text>
</comment>
<feature type="region of interest" description="Disordered" evidence="15">
    <location>
        <begin position="1"/>
        <end position="20"/>
    </location>
</feature>
<dbReference type="EC" id="6.1.1.2" evidence="3"/>
<dbReference type="InterPro" id="IPR001412">
    <property type="entry name" value="aa-tRNA-synth_I_CS"/>
</dbReference>